<keyword evidence="9" id="KW-1185">Reference proteome</keyword>
<dbReference type="PROSITE" id="PS51007">
    <property type="entry name" value="CYTC"/>
    <property type="match status" value="1"/>
</dbReference>
<feature type="binding site" description="axial binding residue" evidence="5">
    <location>
        <position position="152"/>
    </location>
    <ligand>
        <name>heme c</name>
        <dbReference type="ChEBI" id="CHEBI:61717"/>
        <label>2</label>
    </ligand>
    <ligandPart>
        <name>Fe</name>
        <dbReference type="ChEBI" id="CHEBI:18248"/>
    </ligandPart>
</feature>
<evidence type="ECO:0000256" key="3">
    <source>
        <dbReference type="ARBA" id="ARBA00023004"/>
    </source>
</evidence>
<evidence type="ECO:0000256" key="6">
    <source>
        <dbReference type="SAM" id="SignalP"/>
    </source>
</evidence>
<feature type="binding site" description="covalent" evidence="4">
    <location>
        <position position="46"/>
    </location>
    <ligand>
        <name>heme c</name>
        <dbReference type="ChEBI" id="CHEBI:61717"/>
        <label>1</label>
    </ligand>
</feature>
<feature type="signal peptide" evidence="6">
    <location>
        <begin position="1"/>
        <end position="24"/>
    </location>
</feature>
<comment type="PTM">
    <text evidence="4">Binds 2 heme c groups covalently per subunit.</text>
</comment>
<gene>
    <name evidence="8" type="ORF">C1O66_00820</name>
</gene>
<evidence type="ECO:0000256" key="2">
    <source>
        <dbReference type="ARBA" id="ARBA00022723"/>
    </source>
</evidence>
<dbReference type="InterPro" id="IPR050597">
    <property type="entry name" value="Cytochrome_c_Oxidase_Subunit"/>
</dbReference>
<dbReference type="Gene3D" id="1.10.760.10">
    <property type="entry name" value="Cytochrome c-like domain"/>
    <property type="match status" value="2"/>
</dbReference>
<feature type="chain" id="PRO_5014828374" evidence="6">
    <location>
        <begin position="25"/>
        <end position="240"/>
    </location>
</feature>
<dbReference type="InterPro" id="IPR024167">
    <property type="entry name" value="Cytochrome_c4-like"/>
</dbReference>
<accession>A0A2N8L406</accession>
<reference evidence="8 9" key="1">
    <citation type="submission" date="2018-01" db="EMBL/GenBank/DDBJ databases">
        <title>Draft genome sequence of Paucibacter aquatile CR182 isolated from freshwater of the Nakdong River.</title>
        <authorList>
            <person name="Choi A."/>
            <person name="Chung E.J."/>
        </authorList>
    </citation>
    <scope>NUCLEOTIDE SEQUENCE [LARGE SCALE GENOMIC DNA]</scope>
    <source>
        <strain evidence="8 9">CR182</strain>
    </source>
</reference>
<dbReference type="InterPro" id="IPR009056">
    <property type="entry name" value="Cyt_c-like_dom"/>
</dbReference>
<dbReference type="PIRSF" id="PIRSF000005">
    <property type="entry name" value="Cytochrome_c4"/>
    <property type="match status" value="1"/>
</dbReference>
<dbReference type="PANTHER" id="PTHR33751">
    <property type="entry name" value="CBB3-TYPE CYTOCHROME C OXIDASE SUBUNIT FIXP"/>
    <property type="match status" value="1"/>
</dbReference>
<keyword evidence="2 5" id="KW-0479">Metal-binding</keyword>
<organism evidence="8 9">
    <name type="scientific">Kinneretia aquatilis</name>
    <dbReference type="NCBI Taxonomy" id="2070761"/>
    <lineage>
        <taxon>Bacteria</taxon>
        <taxon>Pseudomonadati</taxon>
        <taxon>Pseudomonadota</taxon>
        <taxon>Betaproteobacteria</taxon>
        <taxon>Burkholderiales</taxon>
        <taxon>Sphaerotilaceae</taxon>
        <taxon>Roseateles</taxon>
    </lineage>
</organism>
<feature type="binding site" description="covalent" evidence="4">
    <location>
        <position position="148"/>
    </location>
    <ligand>
        <name>heme c</name>
        <dbReference type="ChEBI" id="CHEBI:61717"/>
        <label>2</label>
    </ligand>
</feature>
<dbReference type="SUPFAM" id="SSF46626">
    <property type="entry name" value="Cytochrome c"/>
    <property type="match status" value="2"/>
</dbReference>
<sequence length="240" mass="25612">MLARARLAAAGLLLSLFCAASASAAPVSPAPAATVEDSIAQRALACTQCHGQQGRAAADGYYPRLAGKPQGYLYKQLLNFRDGRRHYGLMSDLVDPLSDAYLNELAGYFANLHLPYPPPQTPALPAAALSRGQELVLKGDPARKLPACVQCHGQQLTGVQPFIPGLLSLPRDYLNGQLGAWRSGQRRAVAPDCMAWIAKRLKEEEINAISHWLAGQPMPVGARPAESLPAPLPMECGGLK</sequence>
<protein>
    <submittedName>
        <fullName evidence="8">Cytochrome C</fullName>
    </submittedName>
</protein>
<feature type="binding site" description="axial binding residue" evidence="5">
    <location>
        <position position="50"/>
    </location>
    <ligand>
        <name>heme c</name>
        <dbReference type="ChEBI" id="CHEBI:61717"/>
        <label>1</label>
    </ligand>
    <ligandPart>
        <name>Fe</name>
        <dbReference type="ChEBI" id="CHEBI:18248"/>
    </ligandPart>
</feature>
<feature type="binding site" description="axial binding residue" evidence="5">
    <location>
        <position position="194"/>
    </location>
    <ligand>
        <name>heme c</name>
        <dbReference type="ChEBI" id="CHEBI:61717"/>
        <label>2</label>
    </ligand>
    <ligandPart>
        <name>Fe</name>
        <dbReference type="ChEBI" id="CHEBI:18248"/>
    </ligandPart>
</feature>
<dbReference type="GO" id="GO:0009055">
    <property type="term" value="F:electron transfer activity"/>
    <property type="evidence" value="ECO:0007669"/>
    <property type="project" value="InterPro"/>
</dbReference>
<comment type="caution">
    <text evidence="8">The sequence shown here is derived from an EMBL/GenBank/DDBJ whole genome shotgun (WGS) entry which is preliminary data.</text>
</comment>
<keyword evidence="1 4" id="KW-0349">Heme</keyword>
<name>A0A2N8L406_9BURK</name>
<dbReference type="InterPro" id="IPR036909">
    <property type="entry name" value="Cyt_c-like_dom_sf"/>
</dbReference>
<dbReference type="PANTHER" id="PTHR33751:SF11">
    <property type="entry name" value="BLL4483 PROTEIN"/>
    <property type="match status" value="1"/>
</dbReference>
<evidence type="ECO:0000256" key="5">
    <source>
        <dbReference type="PIRSR" id="PIRSR000005-2"/>
    </source>
</evidence>
<feature type="binding site" description="axial binding residue" evidence="5">
    <location>
        <position position="90"/>
    </location>
    <ligand>
        <name>heme c</name>
        <dbReference type="ChEBI" id="CHEBI:61717"/>
        <label>1</label>
    </ligand>
    <ligandPart>
        <name>Fe</name>
        <dbReference type="ChEBI" id="CHEBI:18248"/>
    </ligandPart>
</feature>
<dbReference type="EMBL" id="POSP01000001">
    <property type="protein sequence ID" value="PND40441.1"/>
    <property type="molecule type" value="Genomic_DNA"/>
</dbReference>
<evidence type="ECO:0000313" key="9">
    <source>
        <dbReference type="Proteomes" id="UP000235916"/>
    </source>
</evidence>
<dbReference type="AlphaFoldDB" id="A0A2N8L406"/>
<dbReference type="Proteomes" id="UP000235916">
    <property type="component" value="Unassembled WGS sequence"/>
</dbReference>
<keyword evidence="6" id="KW-0732">Signal</keyword>
<dbReference type="GO" id="GO:0042597">
    <property type="term" value="C:periplasmic space"/>
    <property type="evidence" value="ECO:0007669"/>
    <property type="project" value="InterPro"/>
</dbReference>
<feature type="domain" description="Cytochrome c" evidence="7">
    <location>
        <begin position="127"/>
        <end position="217"/>
    </location>
</feature>
<evidence type="ECO:0000256" key="4">
    <source>
        <dbReference type="PIRSR" id="PIRSR000005-1"/>
    </source>
</evidence>
<keyword evidence="3 5" id="KW-0408">Iron</keyword>
<feature type="binding site" description="covalent" evidence="4">
    <location>
        <position position="151"/>
    </location>
    <ligand>
        <name>heme c</name>
        <dbReference type="ChEBI" id="CHEBI:61717"/>
        <label>2</label>
    </ligand>
</feature>
<dbReference type="GO" id="GO:0020037">
    <property type="term" value="F:heme binding"/>
    <property type="evidence" value="ECO:0007669"/>
    <property type="project" value="InterPro"/>
</dbReference>
<feature type="binding site" description="covalent" evidence="4">
    <location>
        <position position="49"/>
    </location>
    <ligand>
        <name>heme c</name>
        <dbReference type="ChEBI" id="CHEBI:61717"/>
        <label>1</label>
    </ligand>
</feature>
<dbReference type="GO" id="GO:0005506">
    <property type="term" value="F:iron ion binding"/>
    <property type="evidence" value="ECO:0007669"/>
    <property type="project" value="InterPro"/>
</dbReference>
<proteinExistence type="predicted"/>
<evidence type="ECO:0000313" key="8">
    <source>
        <dbReference type="EMBL" id="PND40441.1"/>
    </source>
</evidence>
<evidence type="ECO:0000256" key="1">
    <source>
        <dbReference type="ARBA" id="ARBA00022617"/>
    </source>
</evidence>
<evidence type="ECO:0000259" key="7">
    <source>
        <dbReference type="PROSITE" id="PS51007"/>
    </source>
</evidence>